<dbReference type="InterPro" id="IPR009593">
    <property type="entry name" value="DUF1203"/>
</dbReference>
<reference evidence="1 2" key="1">
    <citation type="submission" date="2015-03" db="EMBL/GenBank/DDBJ databases">
        <title>Draft genome sequence of Elstera litoralis.</title>
        <authorList>
            <person name="Rahalkar M.C."/>
            <person name="Dhakephalkar P.K."/>
            <person name="Pore S.D."/>
            <person name="Arora P."/>
            <person name="Kapse N.G."/>
            <person name="Pandit P.S."/>
        </authorList>
    </citation>
    <scope>NUCLEOTIDE SEQUENCE [LARGE SCALE GENOMIC DNA]</scope>
    <source>
        <strain evidence="1 2">Dia-1</strain>
    </source>
</reference>
<dbReference type="OrthoDB" id="5953307at2"/>
<organism evidence="1 2">
    <name type="scientific">Elstera litoralis</name>
    <dbReference type="NCBI Taxonomy" id="552518"/>
    <lineage>
        <taxon>Bacteria</taxon>
        <taxon>Pseudomonadati</taxon>
        <taxon>Pseudomonadota</taxon>
        <taxon>Alphaproteobacteria</taxon>
        <taxon>Rhodospirillales</taxon>
        <taxon>Rhodospirillaceae</taxon>
        <taxon>Elstera</taxon>
    </lineage>
</organism>
<comment type="caution">
    <text evidence="1">The sequence shown here is derived from an EMBL/GenBank/DDBJ whole genome shotgun (WGS) entry which is preliminary data.</text>
</comment>
<protein>
    <recommendedName>
        <fullName evidence="3">DUF1203 domain-containing protein</fullName>
    </recommendedName>
</protein>
<sequence length="155" mass="17120">MSFRITGLSPEPFLPLYGLSDAALRDRGVVRRAVDISPGYPERIELRDAAVGENLLLLNHTYQPADSPYHGRHAIFIREGAREAASFTDDVPDVMRRRTLSIRAFNADHFIIMADLVAGAEADTAIERLLALPGAAYLHAHYAKYGCFAARIDPV</sequence>
<dbReference type="RefSeq" id="WP_045775451.1">
    <property type="nucleotide sequence ID" value="NZ_LAJY01000192.1"/>
</dbReference>
<evidence type="ECO:0008006" key="3">
    <source>
        <dbReference type="Google" id="ProtNLM"/>
    </source>
</evidence>
<evidence type="ECO:0000313" key="2">
    <source>
        <dbReference type="Proteomes" id="UP000033774"/>
    </source>
</evidence>
<gene>
    <name evidence="1" type="ORF">VZ95_08390</name>
</gene>
<dbReference type="AlphaFoldDB" id="A0A0F3ITM5"/>
<dbReference type="PATRIC" id="fig|552518.3.peg.929"/>
<dbReference type="Pfam" id="PF06718">
    <property type="entry name" value="DUF1203"/>
    <property type="match status" value="1"/>
</dbReference>
<dbReference type="Proteomes" id="UP000033774">
    <property type="component" value="Unassembled WGS sequence"/>
</dbReference>
<accession>A0A0F3ITM5</accession>
<dbReference type="EMBL" id="LAJY01000192">
    <property type="protein sequence ID" value="KJV09913.1"/>
    <property type="molecule type" value="Genomic_DNA"/>
</dbReference>
<evidence type="ECO:0000313" key="1">
    <source>
        <dbReference type="EMBL" id="KJV09913.1"/>
    </source>
</evidence>
<keyword evidence="2" id="KW-1185">Reference proteome</keyword>
<proteinExistence type="predicted"/>
<name>A0A0F3ITM5_9PROT</name>
<dbReference type="PIRSF" id="PIRSF034110">
    <property type="entry name" value="DUF1203"/>
    <property type="match status" value="1"/>
</dbReference>